<dbReference type="InterPro" id="IPR002139">
    <property type="entry name" value="Ribo/fructo_kinase"/>
</dbReference>
<comment type="function">
    <text evidence="4">Phosphorylates 6-deoxy-6-sulfo-D-fructose (SF) to 6-deoxy-6-sulfo-D-fructose 1-phosphate (SFP).</text>
</comment>
<dbReference type="EC" id="2.7.1.184" evidence="4"/>
<reference evidence="7" key="1">
    <citation type="submission" date="2014-06" db="EMBL/GenBank/DDBJ databases">
        <authorList>
            <person name="Urmite Genomes Urmite Genomes"/>
        </authorList>
    </citation>
    <scope>NUCLEOTIDE SEQUENCE</scope>
</reference>
<dbReference type="EMBL" id="LK931336">
    <property type="protein sequence ID" value="CDZ84797.1"/>
    <property type="molecule type" value="Genomic_DNA"/>
</dbReference>
<feature type="binding site" evidence="4">
    <location>
        <position position="212"/>
    </location>
    <ligand>
        <name>ATP</name>
        <dbReference type="ChEBI" id="CHEBI:30616"/>
    </ligand>
</feature>
<gene>
    <name evidence="7" type="ORF">BN1086_02974</name>
</gene>
<dbReference type="Gene3D" id="3.40.1190.20">
    <property type="match status" value="1"/>
</dbReference>
<dbReference type="HAMAP" id="MF_00999">
    <property type="entry name" value="SF_kinase"/>
    <property type="match status" value="1"/>
</dbReference>
<dbReference type="InterPro" id="IPR011611">
    <property type="entry name" value="PfkB_dom"/>
</dbReference>
<feature type="domain" description="Carbohydrate kinase PfkB" evidence="6">
    <location>
        <begin position="1"/>
        <end position="286"/>
    </location>
</feature>
<evidence type="ECO:0000256" key="1">
    <source>
        <dbReference type="ARBA" id="ARBA00010688"/>
    </source>
</evidence>
<dbReference type="PANTHER" id="PTHR10584">
    <property type="entry name" value="SUGAR KINASE"/>
    <property type="match status" value="1"/>
</dbReference>
<keyword evidence="4" id="KW-0547">Nucleotide-binding</keyword>
<keyword evidence="3 4" id="KW-0418">Kinase</keyword>
<evidence type="ECO:0000313" key="7">
    <source>
        <dbReference type="EMBL" id="CDZ84797.1"/>
    </source>
</evidence>
<dbReference type="GO" id="GO:0006796">
    <property type="term" value="P:phosphate-containing compound metabolic process"/>
    <property type="evidence" value="ECO:0007669"/>
    <property type="project" value="UniProtKB-ARBA"/>
</dbReference>
<dbReference type="RefSeq" id="WP_200076280.1">
    <property type="nucleotide sequence ID" value="NZ_JADVIJ010000011.1"/>
</dbReference>
<feature type="binding site" evidence="4">
    <location>
        <position position="39"/>
    </location>
    <ligand>
        <name>6-deoxy-6-sulfo-D-fructose</name>
        <dbReference type="ChEBI" id="CHEBI:77133"/>
    </ligand>
</feature>
<dbReference type="PROSITE" id="PS00584">
    <property type="entry name" value="PFKB_KINASES_2"/>
    <property type="match status" value="1"/>
</dbReference>
<dbReference type="PRINTS" id="PR00990">
    <property type="entry name" value="RIBOKINASE"/>
</dbReference>
<dbReference type="Pfam" id="PF00294">
    <property type="entry name" value="PfkB"/>
    <property type="match status" value="1"/>
</dbReference>
<dbReference type="InterPro" id="IPR030877">
    <property type="entry name" value="SF_kinase"/>
</dbReference>
<dbReference type="GO" id="GO:0016301">
    <property type="term" value="F:kinase activity"/>
    <property type="evidence" value="ECO:0007669"/>
    <property type="project" value="UniProtKB-KW"/>
</dbReference>
<feature type="binding site" evidence="4">
    <location>
        <position position="244"/>
    </location>
    <ligand>
        <name>6-deoxy-6-sulfo-D-fructose</name>
        <dbReference type="ChEBI" id="CHEBI:77133"/>
    </ligand>
</feature>
<keyword evidence="4" id="KW-0119">Carbohydrate metabolism</keyword>
<dbReference type="InterPro" id="IPR029056">
    <property type="entry name" value="Ribokinase-like"/>
</dbReference>
<dbReference type="GO" id="GO:0005524">
    <property type="term" value="F:ATP binding"/>
    <property type="evidence" value="ECO:0007669"/>
    <property type="project" value="UniProtKB-KW"/>
</dbReference>
<feature type="binding site" evidence="4">
    <location>
        <position position="138"/>
    </location>
    <ligand>
        <name>6-deoxy-6-sulfo-D-fructose</name>
        <dbReference type="ChEBI" id="CHEBI:77133"/>
    </ligand>
</feature>
<evidence type="ECO:0000256" key="5">
    <source>
        <dbReference type="RuleBase" id="RU003704"/>
    </source>
</evidence>
<dbReference type="GO" id="GO:0061594">
    <property type="term" value="F:6-deoxy-6-sulfofructose kinase activity"/>
    <property type="evidence" value="ECO:0007669"/>
    <property type="project" value="UniProtKB-UniRule"/>
</dbReference>
<dbReference type="InterPro" id="IPR002173">
    <property type="entry name" value="Carboh/pur_kinase_PfkB_CS"/>
</dbReference>
<dbReference type="AlphaFoldDB" id="A0A078LHL5"/>
<proteinExistence type="inferred from homology"/>
<comment type="similarity">
    <text evidence="1 4 5">Belongs to the carbohydrate kinase PfkB family.</text>
</comment>
<feature type="binding site" evidence="4">
    <location>
        <position position="214"/>
    </location>
    <ligand>
        <name>ATP</name>
        <dbReference type="ChEBI" id="CHEBI:30616"/>
    </ligand>
</feature>
<dbReference type="GO" id="GO:1902777">
    <property type="term" value="P:6-sulfoquinovose(1-) catabolic process"/>
    <property type="evidence" value="ECO:0007669"/>
    <property type="project" value="UniProtKB-UniRule"/>
</dbReference>
<comment type="catalytic activity">
    <reaction evidence="4">
        <text>6-deoxy-6-sulfo-D-fructose + ATP = 6-deoxy-6-sulfo-D-fructose 1-phosphate + ADP + H(+)</text>
        <dbReference type="Rhea" id="RHEA:40443"/>
        <dbReference type="ChEBI" id="CHEBI:15378"/>
        <dbReference type="ChEBI" id="CHEBI:30616"/>
        <dbReference type="ChEBI" id="CHEBI:77133"/>
        <dbReference type="ChEBI" id="CHEBI:77134"/>
        <dbReference type="ChEBI" id="CHEBI:456216"/>
        <dbReference type="EC" id="2.7.1.184"/>
    </reaction>
</comment>
<feature type="binding site" evidence="4">
    <location>
        <position position="13"/>
    </location>
    <ligand>
        <name>6-deoxy-6-sulfo-D-fructose</name>
        <dbReference type="ChEBI" id="CHEBI:77133"/>
    </ligand>
</feature>
<feature type="binding site" evidence="4">
    <location>
        <position position="95"/>
    </location>
    <ligand>
        <name>6-deoxy-6-sulfo-D-fructose</name>
        <dbReference type="ChEBI" id="CHEBI:77133"/>
    </ligand>
</feature>
<feature type="binding site" evidence="4">
    <location>
        <position position="217"/>
    </location>
    <ligand>
        <name>ATP</name>
        <dbReference type="ChEBI" id="CHEBI:30616"/>
    </ligand>
</feature>
<name>A0A078LHL5_CITKO</name>
<dbReference type="GO" id="GO:0005829">
    <property type="term" value="C:cytosol"/>
    <property type="evidence" value="ECO:0007669"/>
    <property type="project" value="TreeGrafter"/>
</dbReference>
<feature type="binding site" evidence="4">
    <location>
        <position position="27"/>
    </location>
    <ligand>
        <name>6-deoxy-6-sulfo-D-fructose</name>
        <dbReference type="ChEBI" id="CHEBI:77133"/>
    </ligand>
</feature>
<evidence type="ECO:0000256" key="3">
    <source>
        <dbReference type="ARBA" id="ARBA00022777"/>
    </source>
</evidence>
<evidence type="ECO:0000259" key="6">
    <source>
        <dbReference type="Pfam" id="PF00294"/>
    </source>
</evidence>
<dbReference type="CDD" id="cd01945">
    <property type="entry name" value="ribokinase_group_B"/>
    <property type="match status" value="1"/>
</dbReference>
<organism evidence="7">
    <name type="scientific">Citrobacter koseri</name>
    <name type="common">Citrobacter diversus</name>
    <dbReference type="NCBI Taxonomy" id="545"/>
    <lineage>
        <taxon>Bacteria</taxon>
        <taxon>Pseudomonadati</taxon>
        <taxon>Pseudomonadota</taxon>
        <taxon>Gammaproteobacteria</taxon>
        <taxon>Enterobacterales</taxon>
        <taxon>Enterobacteriaceae</taxon>
        <taxon>Citrobacter</taxon>
    </lineage>
</organism>
<evidence type="ECO:0000256" key="2">
    <source>
        <dbReference type="ARBA" id="ARBA00022679"/>
    </source>
</evidence>
<keyword evidence="2 4" id="KW-0808">Transferase</keyword>
<dbReference type="PATRIC" id="fig|545.12.peg.2982"/>
<keyword evidence="4" id="KW-0067">ATP-binding</keyword>
<feature type="binding site" evidence="4">
    <location>
        <position position="243"/>
    </location>
    <ligand>
        <name>ATP</name>
        <dbReference type="ChEBI" id="CHEBI:30616"/>
    </ligand>
</feature>
<dbReference type="PANTHER" id="PTHR10584:SF157">
    <property type="entry name" value="SULFOFRUCTOSE KINASE"/>
    <property type="match status" value="1"/>
</dbReference>
<evidence type="ECO:0000256" key="4">
    <source>
        <dbReference type="HAMAP-Rule" id="MF_00999"/>
    </source>
</evidence>
<protein>
    <recommendedName>
        <fullName evidence="4">Sulfofructose kinase</fullName>
        <shortName evidence="4">SF kinase</shortName>
        <ecNumber evidence="4">2.7.1.184</ecNumber>
    </recommendedName>
</protein>
<sequence>MIRVACVGITVMDRIYYVEGLPTEGGKYVAKRYTEVGGGPAATAAVAAAKLGAQVDFIGRVGDDDTGNSLLAELESLGVNTRYTRRYAGAKSSQSAVIVDAKGERIIVNYPSPDLLHDADWLNEIDFSQWDVVLADVRWHEGAKRAFTLARRAGVMTVLDGDVTPQDISELVALSDHAAFSEPGLARLTGIQDTVSALKKSQMLTNGHVYVTRGGEGCDWLDDNVFRHQPGFPVEVVDTTGAGDVFHGALAFSLAGGAPVEEAVRFASGVAALKCTRPGGRAGIPDCDQTRSFLSLFV</sequence>
<dbReference type="SUPFAM" id="SSF53613">
    <property type="entry name" value="Ribokinase-like"/>
    <property type="match status" value="1"/>
</dbReference>
<accession>A0A078LHL5</accession>